<feature type="compositionally biased region" description="Polar residues" evidence="19">
    <location>
        <begin position="730"/>
        <end position="750"/>
    </location>
</feature>
<feature type="active site" description="Proton donor" evidence="17">
    <location>
        <position position="154"/>
    </location>
</feature>
<dbReference type="InterPro" id="IPR004843">
    <property type="entry name" value="Calcineurin-like_PHP"/>
</dbReference>
<evidence type="ECO:0000256" key="11">
    <source>
        <dbReference type="ARBA" id="ARBA00022839"/>
    </source>
</evidence>
<evidence type="ECO:0000256" key="14">
    <source>
        <dbReference type="ARBA" id="ARBA00023242"/>
    </source>
</evidence>
<evidence type="ECO:0000256" key="5">
    <source>
        <dbReference type="ARBA" id="ARBA00022454"/>
    </source>
</evidence>
<evidence type="ECO:0000313" key="22">
    <source>
        <dbReference type="Proteomes" id="UP000318582"/>
    </source>
</evidence>
<dbReference type="GO" id="GO:0006303">
    <property type="term" value="P:double-strand break repair via nonhomologous end joining"/>
    <property type="evidence" value="ECO:0007669"/>
    <property type="project" value="TreeGrafter"/>
</dbReference>
<evidence type="ECO:0000256" key="9">
    <source>
        <dbReference type="ARBA" id="ARBA00022763"/>
    </source>
</evidence>
<evidence type="ECO:0000256" key="10">
    <source>
        <dbReference type="ARBA" id="ARBA00022801"/>
    </source>
</evidence>
<dbReference type="GO" id="GO:0030870">
    <property type="term" value="C:Mre11 complex"/>
    <property type="evidence" value="ECO:0007669"/>
    <property type="project" value="UniProtKB-UniRule"/>
</dbReference>
<dbReference type="PIRSF" id="PIRSF000882">
    <property type="entry name" value="DSB_repair_MRE11"/>
    <property type="match status" value="1"/>
</dbReference>
<dbReference type="GO" id="GO:0008296">
    <property type="term" value="F:3'-5'-DNA exonuclease activity"/>
    <property type="evidence" value="ECO:0007669"/>
    <property type="project" value="InterPro"/>
</dbReference>
<comment type="similarity">
    <text evidence="4 16 18">Belongs to the MRE11/RAD32 family.</text>
</comment>
<keyword evidence="15 16" id="KW-0469">Meiosis</keyword>
<dbReference type="PANTHER" id="PTHR10139">
    <property type="entry name" value="DOUBLE-STRAND BREAK REPAIR PROTEIN MRE11"/>
    <property type="match status" value="1"/>
</dbReference>
<feature type="domain" description="Mre11 DNA-binding" evidence="20">
    <location>
        <begin position="319"/>
        <end position="485"/>
    </location>
</feature>
<dbReference type="PANTHER" id="PTHR10139:SF1">
    <property type="entry name" value="DOUBLE-STRAND BREAK REPAIR PROTEIN MRE11"/>
    <property type="match status" value="1"/>
</dbReference>
<feature type="compositionally biased region" description="Acidic residues" evidence="19">
    <location>
        <begin position="567"/>
        <end position="580"/>
    </location>
</feature>
<dbReference type="InterPro" id="IPR041796">
    <property type="entry name" value="Mre11_N"/>
</dbReference>
<feature type="region of interest" description="Disordered" evidence="19">
    <location>
        <begin position="1"/>
        <end position="32"/>
    </location>
</feature>
<evidence type="ECO:0000259" key="20">
    <source>
        <dbReference type="SMART" id="SM01347"/>
    </source>
</evidence>
<dbReference type="GO" id="GO:0000723">
    <property type="term" value="P:telomere maintenance"/>
    <property type="evidence" value="ECO:0007669"/>
    <property type="project" value="TreeGrafter"/>
</dbReference>
<evidence type="ECO:0000256" key="18">
    <source>
        <dbReference type="RuleBase" id="RU003447"/>
    </source>
</evidence>
<dbReference type="GO" id="GO:0031573">
    <property type="term" value="P:mitotic intra-S DNA damage checkpoint signaling"/>
    <property type="evidence" value="ECO:0007669"/>
    <property type="project" value="TreeGrafter"/>
</dbReference>
<dbReference type="InterPro" id="IPR003701">
    <property type="entry name" value="Mre11"/>
</dbReference>
<feature type="compositionally biased region" description="Low complexity" evidence="19">
    <location>
        <begin position="672"/>
        <end position="692"/>
    </location>
</feature>
<comment type="subcellular location">
    <subcellularLocation>
        <location evidence="3">Chromosome</location>
    </subcellularLocation>
    <subcellularLocation>
        <location evidence="2 16">Nucleus</location>
    </subcellularLocation>
</comment>
<feature type="compositionally biased region" description="Acidic residues" evidence="19">
    <location>
        <begin position="627"/>
        <end position="650"/>
    </location>
</feature>
<gene>
    <name evidence="21" type="ORF">PhCBS80983_g01238</name>
</gene>
<evidence type="ECO:0000256" key="1">
    <source>
        <dbReference type="ARBA" id="ARBA00001936"/>
    </source>
</evidence>
<dbReference type="SUPFAM" id="SSF56300">
    <property type="entry name" value="Metallo-dependent phosphatases"/>
    <property type="match status" value="1"/>
</dbReference>
<comment type="function">
    <text evidence="16">Core component of the MRN complex, which plays a central role in double-strand break (DSB) repair, DNA recombination, maintenance of telomere integrity and meiosis. The MRN complex is involved in the repair of DNA double-strand breaks (DSBs) via homologous recombination (HR), an error-free mechanism which primarily occurs during S and G2 phases. The complex (1) mediates the end resection of damaged DNA, which generates proper single-stranded DNA, a key initial steps in HR, and is (2) required for the recruitment of other repair factors and efficient activation of ATM and ATR upon DNA damage. Within the MRN complex, MRE11 possesses both single-strand endonuclease activity and double-strand-specific 3'-5' exonuclease activity. MRE11 first endonucleolytically cleaves the 5' strand at DNA DSB ends to prevent non-homologous end joining (NHEJ) and licence HR. It then generates a single-stranded DNA gap via 3' to 5' exonucleolytic degradation, which is required for single-strand invasion and recombination.</text>
</comment>
<dbReference type="Proteomes" id="UP000318582">
    <property type="component" value="Unassembled WGS sequence"/>
</dbReference>
<evidence type="ECO:0000256" key="13">
    <source>
        <dbReference type="ARBA" id="ARBA00023211"/>
    </source>
</evidence>
<dbReference type="Gene3D" id="3.60.21.10">
    <property type="match status" value="1"/>
</dbReference>
<evidence type="ECO:0000313" key="21">
    <source>
        <dbReference type="EMBL" id="TPX61200.1"/>
    </source>
</evidence>
<dbReference type="CDD" id="cd00840">
    <property type="entry name" value="MPP_Mre11_N"/>
    <property type="match status" value="1"/>
</dbReference>
<keyword evidence="7" id="KW-0479">Metal-binding</keyword>
<dbReference type="GO" id="GO:0000014">
    <property type="term" value="F:single-stranded DNA endodeoxyribonuclease activity"/>
    <property type="evidence" value="ECO:0007669"/>
    <property type="project" value="TreeGrafter"/>
</dbReference>
<dbReference type="GO" id="GO:0000724">
    <property type="term" value="P:double-strand break repair via homologous recombination"/>
    <property type="evidence" value="ECO:0007669"/>
    <property type="project" value="TreeGrafter"/>
</dbReference>
<dbReference type="NCBIfam" id="TIGR00583">
    <property type="entry name" value="mre11"/>
    <property type="match status" value="1"/>
</dbReference>
<comment type="cofactor">
    <cofactor evidence="1 16">
        <name>Mn(2+)</name>
        <dbReference type="ChEBI" id="CHEBI:29035"/>
    </cofactor>
</comment>
<evidence type="ECO:0000256" key="12">
    <source>
        <dbReference type="ARBA" id="ARBA00023204"/>
    </source>
</evidence>
<keyword evidence="11 16" id="KW-0269">Exonuclease</keyword>
<evidence type="ECO:0000256" key="16">
    <source>
        <dbReference type="PIRNR" id="PIRNR000882"/>
    </source>
</evidence>
<keyword evidence="6 16" id="KW-0540">Nuclease</keyword>
<dbReference type="InterPro" id="IPR007281">
    <property type="entry name" value="Mre11_DNA-bd"/>
</dbReference>
<dbReference type="SMART" id="SM01347">
    <property type="entry name" value="Mre11_DNA_bind"/>
    <property type="match status" value="1"/>
</dbReference>
<keyword evidence="5" id="KW-0158">Chromosome</keyword>
<feature type="compositionally biased region" description="Low complexity" evidence="19">
    <location>
        <begin position="654"/>
        <end position="665"/>
    </location>
</feature>
<keyword evidence="12 16" id="KW-0234">DNA repair</keyword>
<comment type="caution">
    <text evidence="21">The sequence shown here is derived from an EMBL/GenBank/DDBJ whole genome shotgun (WGS) entry which is preliminary data.</text>
</comment>
<feature type="compositionally biased region" description="Polar residues" evidence="19">
    <location>
        <begin position="707"/>
        <end position="717"/>
    </location>
</feature>
<dbReference type="GO" id="GO:0042138">
    <property type="term" value="P:meiotic DNA double-strand break formation"/>
    <property type="evidence" value="ECO:0007669"/>
    <property type="project" value="TreeGrafter"/>
</dbReference>
<sequence length="750" mass="83638">MSRRKVRDARVDSIDNGNSEEDVSDTREPAATTGDADTFKILIATDNHIGYMEKDPIRGNDSFNSFEEILQLAQAHSVDFILLGGDLFHDNKPSRKCMHSTLTLLRQYCLGDRPCPVEFLSDQKENFANKFGTVNYEDPNYNVGMPVFSIHGNHDDPSGDGSLCALDLLSAAGLVNYFGKQVEVDDISIKPILLQKGSSKLALYGLGNVRDERLNRTFQKKKVKMFRPSEDADNWFNMLVIHQNRIAHGPTNYIPEAYLDDFLNLILWGHEHECLVDPVHNSVQDFHITQPGSSVATSLCEGESVPKHIAILKITGMDFQIQPIRLRTVRPFVMDEVILQAIEGLRPGDQNMVNDFLQDRVTEMIQLAMDEWKELNPDVAEANWPKPLVRLKVEYSGGFTTFNPQRFGQAFVNRVANPKDILQFYRRRTQTVSKSKSKPEMVNIDAFIPDKLENFRVEDLVTEYLNAQNLDILPENELGEAVRMFVEKDDKDAIKDFVAESLTRSRDHVNAQASAGDEDKIKDEVEREKKARFEVFAAESEQRKNKPELMSAARKKKSSSSTRLEADDFEMDDIEADDDVSPPASTRASAKLKAAATRGRGATRARGRGRGAASTTTRKSRAKAVISDDDEDLMMIDEKTDEDPISDDEPTPPSAASSKPSATTAGKRKLPGSMAGASAPARASKRPSTASTISAAKQPRQSRLPFTASQQTSQQPQRAIVLDDDEDDVTFSNFTNSGGRTPARTTRSKR</sequence>
<evidence type="ECO:0000256" key="4">
    <source>
        <dbReference type="ARBA" id="ARBA00009028"/>
    </source>
</evidence>
<keyword evidence="10 16" id="KW-0378">Hydrolase</keyword>
<feature type="region of interest" description="Disordered" evidence="19">
    <location>
        <begin position="538"/>
        <end position="750"/>
    </location>
</feature>
<dbReference type="GO" id="GO:0035861">
    <property type="term" value="C:site of double-strand break"/>
    <property type="evidence" value="ECO:0007669"/>
    <property type="project" value="TreeGrafter"/>
</dbReference>
<dbReference type="Pfam" id="PF04152">
    <property type="entry name" value="Mre11_DNA_bind"/>
    <property type="match status" value="1"/>
</dbReference>
<dbReference type="FunFam" id="3.60.21.10:FF:000011">
    <property type="entry name" value="Double-strand break repair protein"/>
    <property type="match status" value="1"/>
</dbReference>
<evidence type="ECO:0000256" key="8">
    <source>
        <dbReference type="ARBA" id="ARBA00022759"/>
    </source>
</evidence>
<keyword evidence="14 16" id="KW-0539">Nucleus</keyword>
<keyword evidence="22" id="KW-1185">Reference proteome</keyword>
<organism evidence="21 22">
    <name type="scientific">Powellomyces hirtus</name>
    <dbReference type="NCBI Taxonomy" id="109895"/>
    <lineage>
        <taxon>Eukaryota</taxon>
        <taxon>Fungi</taxon>
        <taxon>Fungi incertae sedis</taxon>
        <taxon>Chytridiomycota</taxon>
        <taxon>Chytridiomycota incertae sedis</taxon>
        <taxon>Chytridiomycetes</taxon>
        <taxon>Spizellomycetales</taxon>
        <taxon>Powellomycetaceae</taxon>
        <taxon>Powellomyces</taxon>
    </lineage>
</organism>
<reference evidence="21 22" key="1">
    <citation type="journal article" date="2019" name="Sci. Rep.">
        <title>Comparative genomics of chytrid fungi reveal insights into the obligate biotrophic and pathogenic lifestyle of Synchytrium endobioticum.</title>
        <authorList>
            <person name="van de Vossenberg B.T.L.H."/>
            <person name="Warris S."/>
            <person name="Nguyen H.D.T."/>
            <person name="van Gent-Pelzer M.P.E."/>
            <person name="Joly D.L."/>
            <person name="van de Geest H.C."/>
            <person name="Bonants P.J.M."/>
            <person name="Smith D.S."/>
            <person name="Levesque C.A."/>
            <person name="van der Lee T.A.J."/>
        </authorList>
    </citation>
    <scope>NUCLEOTIDE SEQUENCE [LARGE SCALE GENOMIC DNA]</scope>
    <source>
        <strain evidence="21 22">CBS 809.83</strain>
    </source>
</reference>
<evidence type="ECO:0000256" key="19">
    <source>
        <dbReference type="SAM" id="MobiDB-lite"/>
    </source>
</evidence>
<accession>A0A507EDL0</accession>
<proteinExistence type="inferred from homology"/>
<evidence type="ECO:0000256" key="7">
    <source>
        <dbReference type="ARBA" id="ARBA00022723"/>
    </source>
</evidence>
<dbReference type="InterPro" id="IPR038487">
    <property type="entry name" value="Mre11_capping_dom"/>
</dbReference>
<evidence type="ECO:0000256" key="2">
    <source>
        <dbReference type="ARBA" id="ARBA00004123"/>
    </source>
</evidence>
<evidence type="ECO:0000256" key="6">
    <source>
        <dbReference type="ARBA" id="ARBA00022722"/>
    </source>
</evidence>
<dbReference type="InterPro" id="IPR029052">
    <property type="entry name" value="Metallo-depent_PP-like"/>
</dbReference>
<dbReference type="GO" id="GO:0007095">
    <property type="term" value="P:mitotic G2 DNA damage checkpoint signaling"/>
    <property type="evidence" value="ECO:0007669"/>
    <property type="project" value="TreeGrafter"/>
</dbReference>
<evidence type="ECO:0000256" key="3">
    <source>
        <dbReference type="ARBA" id="ARBA00004286"/>
    </source>
</evidence>
<dbReference type="GO" id="GO:0097552">
    <property type="term" value="P:mitochondrial double-strand break repair via homologous recombination"/>
    <property type="evidence" value="ECO:0007669"/>
    <property type="project" value="TreeGrafter"/>
</dbReference>
<name>A0A507EDL0_9FUNG</name>
<protein>
    <recommendedName>
        <fullName evidence="16">Double-strand break repair protein</fullName>
    </recommendedName>
</protein>
<dbReference type="GO" id="GO:0030145">
    <property type="term" value="F:manganese ion binding"/>
    <property type="evidence" value="ECO:0007669"/>
    <property type="project" value="UniProtKB-UniRule"/>
</dbReference>
<dbReference type="Pfam" id="PF00149">
    <property type="entry name" value="Metallophos"/>
    <property type="match status" value="1"/>
</dbReference>
<keyword evidence="9 16" id="KW-0227">DNA damage</keyword>
<dbReference type="EMBL" id="QEAQ01000009">
    <property type="protein sequence ID" value="TPX61200.1"/>
    <property type="molecule type" value="Genomic_DNA"/>
</dbReference>
<keyword evidence="13 16" id="KW-0464">Manganese</keyword>
<dbReference type="Gene3D" id="3.30.110.110">
    <property type="entry name" value="Mre11, capping domain"/>
    <property type="match status" value="1"/>
</dbReference>
<keyword evidence="8 16" id="KW-0255">Endonuclease</keyword>
<evidence type="ECO:0000256" key="15">
    <source>
        <dbReference type="ARBA" id="ARBA00023254"/>
    </source>
</evidence>
<dbReference type="AlphaFoldDB" id="A0A507EDL0"/>
<dbReference type="STRING" id="109895.A0A507EDL0"/>
<evidence type="ECO:0000256" key="17">
    <source>
        <dbReference type="PIRSR" id="PIRSR000882-1"/>
    </source>
</evidence>